<name>A0AAV9JMG7_9PEZI</name>
<keyword evidence="8" id="KW-1185">Reference proteome</keyword>
<evidence type="ECO:0000313" key="8">
    <source>
        <dbReference type="Proteomes" id="UP001324427"/>
    </source>
</evidence>
<evidence type="ECO:0000256" key="3">
    <source>
        <dbReference type="ARBA" id="ARBA00022692"/>
    </source>
</evidence>
<protein>
    <recommendedName>
        <fullName evidence="9">Integral membrane protein</fullName>
    </recommendedName>
</protein>
<evidence type="ECO:0000256" key="5">
    <source>
        <dbReference type="ARBA" id="ARBA00023136"/>
    </source>
</evidence>
<dbReference type="Proteomes" id="UP001324427">
    <property type="component" value="Unassembled WGS sequence"/>
</dbReference>
<feature type="transmembrane region" description="Helical" evidence="6">
    <location>
        <begin position="48"/>
        <end position="67"/>
    </location>
</feature>
<evidence type="ECO:0000256" key="2">
    <source>
        <dbReference type="ARBA" id="ARBA00006325"/>
    </source>
</evidence>
<evidence type="ECO:0000256" key="1">
    <source>
        <dbReference type="ARBA" id="ARBA00004141"/>
    </source>
</evidence>
<evidence type="ECO:0000256" key="6">
    <source>
        <dbReference type="SAM" id="Phobius"/>
    </source>
</evidence>
<proteinExistence type="inferred from homology"/>
<comment type="subcellular location">
    <subcellularLocation>
        <location evidence="1">Membrane</location>
        <topology evidence="1">Multi-pass membrane protein</topology>
    </subcellularLocation>
</comment>
<dbReference type="Pfam" id="PF10190">
    <property type="entry name" value="Tmemb_170"/>
    <property type="match status" value="1"/>
</dbReference>
<reference evidence="7 8" key="1">
    <citation type="submission" date="2021-11" db="EMBL/GenBank/DDBJ databases">
        <title>Black yeast isolated from Biological Soil Crust.</title>
        <authorList>
            <person name="Kurbessoian T."/>
        </authorList>
    </citation>
    <scope>NUCLEOTIDE SEQUENCE [LARGE SCALE GENOMIC DNA]</scope>
    <source>
        <strain evidence="7 8">CCFEE 5522</strain>
    </source>
</reference>
<dbReference type="AlphaFoldDB" id="A0AAV9JMG7"/>
<dbReference type="InterPro" id="IPR019334">
    <property type="entry name" value="TMEM170A/B/YPR153W-like"/>
</dbReference>
<feature type="transmembrane region" description="Helical" evidence="6">
    <location>
        <begin position="79"/>
        <end position="100"/>
    </location>
</feature>
<keyword evidence="3 6" id="KW-0812">Transmembrane</keyword>
<evidence type="ECO:0000313" key="7">
    <source>
        <dbReference type="EMBL" id="KAK4546521.1"/>
    </source>
</evidence>
<comment type="caution">
    <text evidence="7">The sequence shown here is derived from an EMBL/GenBank/DDBJ whole genome shotgun (WGS) entry which is preliminary data.</text>
</comment>
<organism evidence="7 8">
    <name type="scientific">Oleoguttula mirabilis</name>
    <dbReference type="NCBI Taxonomy" id="1507867"/>
    <lineage>
        <taxon>Eukaryota</taxon>
        <taxon>Fungi</taxon>
        <taxon>Dikarya</taxon>
        <taxon>Ascomycota</taxon>
        <taxon>Pezizomycotina</taxon>
        <taxon>Dothideomycetes</taxon>
        <taxon>Dothideomycetidae</taxon>
        <taxon>Mycosphaerellales</taxon>
        <taxon>Teratosphaeriaceae</taxon>
        <taxon>Oleoguttula</taxon>
    </lineage>
</organism>
<sequence length="103" mass="11397">MSNFLKTVVDATPLSYTPPPFPSLYWPFPVNGAQTAYLYDAYTMWKFTLYWTLLCVGGVHLVAAGYACAIQYKNWKSIWLVPVVYLVIGSIEALIAGNVVGGL</sequence>
<evidence type="ECO:0008006" key="9">
    <source>
        <dbReference type="Google" id="ProtNLM"/>
    </source>
</evidence>
<dbReference type="PANTHER" id="PTHR22779:SF6">
    <property type="entry name" value="SD17342P"/>
    <property type="match status" value="1"/>
</dbReference>
<keyword evidence="5 6" id="KW-0472">Membrane</keyword>
<comment type="similarity">
    <text evidence="2">Belongs to the TMEM170 family.</text>
</comment>
<dbReference type="PANTHER" id="PTHR22779">
    <property type="entry name" value="SD17342P"/>
    <property type="match status" value="1"/>
</dbReference>
<evidence type="ECO:0000256" key="4">
    <source>
        <dbReference type="ARBA" id="ARBA00022989"/>
    </source>
</evidence>
<dbReference type="EMBL" id="JAVFHQ010000014">
    <property type="protein sequence ID" value="KAK4546521.1"/>
    <property type="molecule type" value="Genomic_DNA"/>
</dbReference>
<gene>
    <name evidence="7" type="ORF">LTR36_001738</name>
</gene>
<dbReference type="GO" id="GO:0016020">
    <property type="term" value="C:membrane"/>
    <property type="evidence" value="ECO:0007669"/>
    <property type="project" value="UniProtKB-SubCell"/>
</dbReference>
<keyword evidence="4 6" id="KW-1133">Transmembrane helix</keyword>
<accession>A0AAV9JMG7</accession>